<dbReference type="AlphaFoldDB" id="A0A9N9YVN4"/>
<gene>
    <name evidence="7" type="ORF">CRHIZ90672A_00006287</name>
</gene>
<dbReference type="CDD" id="cd12148">
    <property type="entry name" value="fungal_TF_MHR"/>
    <property type="match status" value="1"/>
</dbReference>
<dbReference type="PROSITE" id="PS50048">
    <property type="entry name" value="ZN2_CY6_FUNGAL_2"/>
    <property type="match status" value="1"/>
</dbReference>
<dbReference type="OrthoDB" id="47007at2759"/>
<evidence type="ECO:0000259" key="6">
    <source>
        <dbReference type="PROSITE" id="PS50048"/>
    </source>
</evidence>
<dbReference type="EMBL" id="CABFNQ020000760">
    <property type="protein sequence ID" value="CAH0038326.1"/>
    <property type="molecule type" value="Genomic_DNA"/>
</dbReference>
<dbReference type="PANTHER" id="PTHR47424">
    <property type="entry name" value="REGULATORY PROTEIN GAL4"/>
    <property type="match status" value="1"/>
</dbReference>
<keyword evidence="1" id="KW-0479">Metal-binding</keyword>
<dbReference type="SMART" id="SM00906">
    <property type="entry name" value="Fungal_trans"/>
    <property type="match status" value="1"/>
</dbReference>
<keyword evidence="2" id="KW-0805">Transcription regulation</keyword>
<feature type="region of interest" description="Disordered" evidence="5">
    <location>
        <begin position="204"/>
        <end position="230"/>
    </location>
</feature>
<dbReference type="GO" id="GO:0000435">
    <property type="term" value="P:positive regulation of transcription from RNA polymerase II promoter by galactose"/>
    <property type="evidence" value="ECO:0007669"/>
    <property type="project" value="TreeGrafter"/>
</dbReference>
<dbReference type="GO" id="GO:0005634">
    <property type="term" value="C:nucleus"/>
    <property type="evidence" value="ECO:0007669"/>
    <property type="project" value="TreeGrafter"/>
</dbReference>
<dbReference type="GO" id="GO:0000978">
    <property type="term" value="F:RNA polymerase II cis-regulatory region sequence-specific DNA binding"/>
    <property type="evidence" value="ECO:0007669"/>
    <property type="project" value="TreeGrafter"/>
</dbReference>
<dbReference type="InterPro" id="IPR051127">
    <property type="entry name" value="Fungal_SecMet_Regulators"/>
</dbReference>
<keyword evidence="4" id="KW-0539">Nucleus</keyword>
<evidence type="ECO:0000256" key="2">
    <source>
        <dbReference type="ARBA" id="ARBA00023015"/>
    </source>
</evidence>
<dbReference type="Pfam" id="PF04082">
    <property type="entry name" value="Fungal_trans"/>
    <property type="match status" value="1"/>
</dbReference>
<reference evidence="7" key="1">
    <citation type="submission" date="2021-10" db="EMBL/GenBank/DDBJ databases">
        <authorList>
            <person name="Piombo E."/>
        </authorList>
    </citation>
    <scope>NUCLEOTIDE SEQUENCE</scope>
</reference>
<feature type="region of interest" description="Disordered" evidence="5">
    <location>
        <begin position="57"/>
        <end position="92"/>
    </location>
</feature>
<dbReference type="PROSITE" id="PS00463">
    <property type="entry name" value="ZN2_CY6_FUNGAL_1"/>
    <property type="match status" value="1"/>
</dbReference>
<feature type="region of interest" description="Disordered" evidence="5">
    <location>
        <begin position="665"/>
        <end position="684"/>
    </location>
</feature>
<dbReference type="InterPro" id="IPR007219">
    <property type="entry name" value="XnlR_reg_dom"/>
</dbReference>
<evidence type="ECO:0000256" key="4">
    <source>
        <dbReference type="ARBA" id="ARBA00023242"/>
    </source>
</evidence>
<organism evidence="7 8">
    <name type="scientific">Clonostachys rhizophaga</name>
    <dbReference type="NCBI Taxonomy" id="160324"/>
    <lineage>
        <taxon>Eukaryota</taxon>
        <taxon>Fungi</taxon>
        <taxon>Dikarya</taxon>
        <taxon>Ascomycota</taxon>
        <taxon>Pezizomycotina</taxon>
        <taxon>Sordariomycetes</taxon>
        <taxon>Hypocreomycetidae</taxon>
        <taxon>Hypocreales</taxon>
        <taxon>Bionectriaceae</taxon>
        <taxon>Clonostachys</taxon>
    </lineage>
</organism>
<feature type="domain" description="Zn(2)-C6 fungal-type" evidence="6">
    <location>
        <begin position="17"/>
        <end position="48"/>
    </location>
</feature>
<comment type="caution">
    <text evidence="7">The sequence shown here is derived from an EMBL/GenBank/DDBJ whole genome shotgun (WGS) entry which is preliminary data.</text>
</comment>
<dbReference type="GO" id="GO:0006351">
    <property type="term" value="P:DNA-templated transcription"/>
    <property type="evidence" value="ECO:0007669"/>
    <property type="project" value="InterPro"/>
</dbReference>
<protein>
    <recommendedName>
        <fullName evidence="6">Zn(2)-C6 fungal-type domain-containing protein</fullName>
    </recommendedName>
</protein>
<dbReference type="PANTHER" id="PTHR47424:SF9">
    <property type="entry name" value="TAH-2"/>
    <property type="match status" value="1"/>
</dbReference>
<dbReference type="GO" id="GO:0008270">
    <property type="term" value="F:zinc ion binding"/>
    <property type="evidence" value="ECO:0007669"/>
    <property type="project" value="InterPro"/>
</dbReference>
<accession>A0A9N9YVN4</accession>
<evidence type="ECO:0000256" key="5">
    <source>
        <dbReference type="SAM" id="MobiDB-lite"/>
    </source>
</evidence>
<keyword evidence="3" id="KW-0804">Transcription</keyword>
<dbReference type="SMART" id="SM00066">
    <property type="entry name" value="GAL4"/>
    <property type="match status" value="1"/>
</dbReference>
<proteinExistence type="predicted"/>
<feature type="compositionally biased region" description="Polar residues" evidence="5">
    <location>
        <begin position="221"/>
        <end position="230"/>
    </location>
</feature>
<dbReference type="GO" id="GO:0000981">
    <property type="term" value="F:DNA-binding transcription factor activity, RNA polymerase II-specific"/>
    <property type="evidence" value="ECO:0007669"/>
    <property type="project" value="InterPro"/>
</dbReference>
<feature type="compositionally biased region" description="Basic and acidic residues" evidence="5">
    <location>
        <begin position="209"/>
        <end position="220"/>
    </location>
</feature>
<dbReference type="SUPFAM" id="SSF57701">
    <property type="entry name" value="Zn2/Cys6 DNA-binding domain"/>
    <property type="match status" value="1"/>
</dbReference>
<dbReference type="CDD" id="cd00067">
    <property type="entry name" value="GAL4"/>
    <property type="match status" value="1"/>
</dbReference>
<evidence type="ECO:0000256" key="1">
    <source>
        <dbReference type="ARBA" id="ARBA00022723"/>
    </source>
</evidence>
<dbReference type="Gene3D" id="4.10.240.10">
    <property type="entry name" value="Zn(2)-C6 fungal-type DNA-binding domain"/>
    <property type="match status" value="1"/>
</dbReference>
<dbReference type="InterPro" id="IPR036864">
    <property type="entry name" value="Zn2-C6_fun-type_DNA-bd_sf"/>
</dbReference>
<evidence type="ECO:0000313" key="7">
    <source>
        <dbReference type="EMBL" id="CAH0038326.1"/>
    </source>
</evidence>
<dbReference type="Pfam" id="PF00172">
    <property type="entry name" value="Zn_clus"/>
    <property type="match status" value="1"/>
</dbReference>
<evidence type="ECO:0000313" key="8">
    <source>
        <dbReference type="Proteomes" id="UP000696573"/>
    </source>
</evidence>
<keyword evidence="8" id="KW-1185">Reference proteome</keyword>
<sequence>MPRPKLLSSQRQRAAEACNACREAKKRCSGTAPCTHCLRRGLGSSCFISHRPRGNRHSVGIATGLSNSKPPNGGQQPLATSPPKTRHSTGATVSDSTAFSAFEDASMLSHSTAPVVPSGIASISPSEARTIEVDNSSTIVNLEPQVQVMSDVDDSSALSLLSMKPSPRMLLNLRGERVYIGGGGSLSFLQAVRGIISAQVGPSQFSRHGKSDTMLEKESPQTRAQVSSPSEMKMEDKLMYAKCFYEVTGGLIDPFCPQEMEQLLATSGGGSPQKRALVQLIIAVGLQCDPSADAYDRELAYFSEAQAQAFSGMLEDPDIDMVRIFLIMSFYLLGECRRNTAFMYLGIAARAALSLGLHSPETYTDMKDSKHQLRYSSTLLLLSIAKDFKLILRLRLRVWMSLRVMDIPISSILGRPPATAGVQSDLQGLVDDVVASSQDRGMICLVASYKMVSLISNIVEKLYDRKEISIPMIEENLQELEKWSQGLPQFLRTSPSQTDLADSDAEKSAIGRVHVSCLYYFAVTLVTRPILVSTLIQPQVGGMVHSHLASACLDAAIFIVQTCSGARKLGLLKANMATIISIIFPAGLVLGFQIFAKDVVDYGIESAFHGARELLNFLGAKSSQATLYYDILTSLSNVINERREKSSTKSRTAYVSKLFNFERQQPEGQARDANRAAQPSEDQQPVQMNDLFATCSLGNNTPLESGDMFLDWDSLDISLWESFPYLT</sequence>
<evidence type="ECO:0000256" key="3">
    <source>
        <dbReference type="ARBA" id="ARBA00023163"/>
    </source>
</evidence>
<feature type="compositionally biased region" description="Polar residues" evidence="5">
    <location>
        <begin position="64"/>
        <end position="92"/>
    </location>
</feature>
<dbReference type="Proteomes" id="UP000696573">
    <property type="component" value="Unassembled WGS sequence"/>
</dbReference>
<dbReference type="InterPro" id="IPR001138">
    <property type="entry name" value="Zn2Cys6_DnaBD"/>
</dbReference>
<name>A0A9N9YVN4_9HYPO</name>